<evidence type="ECO:0000313" key="1">
    <source>
        <dbReference type="EMBL" id="ANB70989.1"/>
    </source>
</evidence>
<protein>
    <submittedName>
        <fullName evidence="1">Uncharacterized protein</fullName>
    </submittedName>
</protein>
<gene>
    <name evidence="1" type="ORF">AYM40_00445</name>
</gene>
<organism evidence="1 2">
    <name type="scientific">Paraburkholderia phytofirmans OLGA172</name>
    <dbReference type="NCBI Taxonomy" id="1417228"/>
    <lineage>
        <taxon>Bacteria</taxon>
        <taxon>Pseudomonadati</taxon>
        <taxon>Pseudomonadota</taxon>
        <taxon>Betaproteobacteria</taxon>
        <taxon>Burkholderiales</taxon>
        <taxon>Burkholderiaceae</taxon>
        <taxon>Paraburkholderia</taxon>
    </lineage>
</organism>
<dbReference type="KEGG" id="buz:AYM40_00445"/>
<proteinExistence type="predicted"/>
<dbReference type="EMBL" id="CP014578">
    <property type="protein sequence ID" value="ANB70989.1"/>
    <property type="molecule type" value="Genomic_DNA"/>
</dbReference>
<reference evidence="1 2" key="1">
    <citation type="journal article" date="2016" name="Gene">
        <title>PacBio SMRT assembly of a complex multi-replicon genome reveals chlorocatechol degradative operon in a region of genome plasticity.</title>
        <authorList>
            <person name="Ricker N."/>
            <person name="Shen S.Y."/>
            <person name="Goordial J."/>
            <person name="Jin S."/>
            <person name="Fulthorpe R.R."/>
        </authorList>
    </citation>
    <scope>NUCLEOTIDE SEQUENCE [LARGE SCALE GENOMIC DNA]</scope>
    <source>
        <strain evidence="1 2">OLGA172</strain>
    </source>
</reference>
<dbReference type="Proteomes" id="UP000076852">
    <property type="component" value="Chromosome 1"/>
</dbReference>
<name>A0A167VP76_9BURK</name>
<accession>A0A167VP76</accession>
<keyword evidence="2" id="KW-1185">Reference proteome</keyword>
<dbReference type="AlphaFoldDB" id="A0A167VP76"/>
<evidence type="ECO:0000313" key="2">
    <source>
        <dbReference type="Proteomes" id="UP000076852"/>
    </source>
</evidence>
<sequence length="107" mass="11563">MAGGAGFAHCAMGGFSQRRPASKPIAVQNCPRIGRTADCRPTAARQSWHHFLIQAEVKPPARHEIVNFPLRKQRALSALRSGVRLRHAPGAVRLLVPRDAGLGGRQA</sequence>